<dbReference type="InterPro" id="IPR000219">
    <property type="entry name" value="DH_dom"/>
</dbReference>
<dbReference type="InterPro" id="IPR035899">
    <property type="entry name" value="DBL_dom_sf"/>
</dbReference>
<dbReference type="Pfam" id="PF00621">
    <property type="entry name" value="RhoGEF"/>
    <property type="match status" value="1"/>
</dbReference>
<name>A0AA39FMP0_9HYME</name>
<dbReference type="EMBL" id="JAQQBS010000002">
    <property type="protein sequence ID" value="KAK0172368.1"/>
    <property type="molecule type" value="Genomic_DNA"/>
</dbReference>
<evidence type="ECO:0000259" key="1">
    <source>
        <dbReference type="PROSITE" id="PS50010"/>
    </source>
</evidence>
<proteinExistence type="predicted"/>
<dbReference type="AlphaFoldDB" id="A0AA39FMP0"/>
<protein>
    <recommendedName>
        <fullName evidence="1">DH domain-containing protein</fullName>
    </recommendedName>
</protein>
<sequence length="281" mass="31899">MSLRMDFGGYKGTAPRVRVRRRAELGRRLTRRLSMVAKVPAAILQRTNQPDPKPIEITAIGPDKTQLTLGAISPGPVSALVAPVLLKYRVCRPRLLLAGSRAEVDPAADVSLLRGEVLLIEDAARQYNSIGDTDRRYRATEKLLHTEDEYHEILCSAKELYSRPLARNHPEYHDIIFKPLENLANVSGDLCQRIQQTLDNWSADKCKLSELFPASFWSSYWQYLEDYVDSRRTLDTLKATDDPVIDFLRLRQAAARYSPSSLLLLPIVKHGINFSHIFQMN</sequence>
<comment type="caution">
    <text evidence="2">The sequence shown here is derived from an EMBL/GenBank/DDBJ whole genome shotgun (WGS) entry which is preliminary data.</text>
</comment>
<dbReference type="Gene3D" id="1.20.900.10">
    <property type="entry name" value="Dbl homology (DH) domain"/>
    <property type="match status" value="1"/>
</dbReference>
<accession>A0AA39FMP0</accession>
<gene>
    <name evidence="2" type="ORF">PV328_005694</name>
</gene>
<feature type="domain" description="DH" evidence="1">
    <location>
        <begin position="135"/>
        <end position="267"/>
    </location>
</feature>
<dbReference type="PROSITE" id="PS50010">
    <property type="entry name" value="DH_2"/>
    <property type="match status" value="1"/>
</dbReference>
<evidence type="ECO:0000313" key="3">
    <source>
        <dbReference type="Proteomes" id="UP001168990"/>
    </source>
</evidence>
<evidence type="ECO:0000313" key="2">
    <source>
        <dbReference type="EMBL" id="KAK0172368.1"/>
    </source>
</evidence>
<reference evidence="2" key="1">
    <citation type="journal article" date="2023" name="bioRxiv">
        <title>Scaffold-level genome assemblies of two parasitoid biocontrol wasps reveal the parthenogenesis mechanism and an associated novel virus.</title>
        <authorList>
            <person name="Inwood S."/>
            <person name="Skelly J."/>
            <person name="Guhlin J."/>
            <person name="Harrop T."/>
            <person name="Goldson S."/>
            <person name="Dearden P."/>
        </authorList>
    </citation>
    <scope>NUCLEOTIDE SEQUENCE</scope>
    <source>
        <strain evidence="2">Irish</strain>
        <tissue evidence="2">Whole body</tissue>
    </source>
</reference>
<dbReference type="SUPFAM" id="SSF48065">
    <property type="entry name" value="DBL homology domain (DH-domain)"/>
    <property type="match status" value="1"/>
</dbReference>
<reference evidence="2" key="2">
    <citation type="submission" date="2023-03" db="EMBL/GenBank/DDBJ databases">
        <authorList>
            <person name="Inwood S.N."/>
            <person name="Skelly J.G."/>
            <person name="Guhlin J."/>
            <person name="Harrop T.W.R."/>
            <person name="Goldson S.G."/>
            <person name="Dearden P.K."/>
        </authorList>
    </citation>
    <scope>NUCLEOTIDE SEQUENCE</scope>
    <source>
        <strain evidence="2">Irish</strain>
        <tissue evidence="2">Whole body</tissue>
    </source>
</reference>
<organism evidence="2 3">
    <name type="scientific">Microctonus aethiopoides</name>
    <dbReference type="NCBI Taxonomy" id="144406"/>
    <lineage>
        <taxon>Eukaryota</taxon>
        <taxon>Metazoa</taxon>
        <taxon>Ecdysozoa</taxon>
        <taxon>Arthropoda</taxon>
        <taxon>Hexapoda</taxon>
        <taxon>Insecta</taxon>
        <taxon>Pterygota</taxon>
        <taxon>Neoptera</taxon>
        <taxon>Endopterygota</taxon>
        <taxon>Hymenoptera</taxon>
        <taxon>Apocrita</taxon>
        <taxon>Ichneumonoidea</taxon>
        <taxon>Braconidae</taxon>
        <taxon>Euphorinae</taxon>
        <taxon>Microctonus</taxon>
    </lineage>
</organism>
<keyword evidence="3" id="KW-1185">Reference proteome</keyword>
<dbReference type="GO" id="GO:0005085">
    <property type="term" value="F:guanyl-nucleotide exchange factor activity"/>
    <property type="evidence" value="ECO:0007669"/>
    <property type="project" value="InterPro"/>
</dbReference>
<dbReference type="Proteomes" id="UP001168990">
    <property type="component" value="Unassembled WGS sequence"/>
</dbReference>